<dbReference type="Proteomes" id="UP000315750">
    <property type="component" value="Chromosome"/>
</dbReference>
<reference evidence="5 6" key="1">
    <citation type="submission" date="2019-02" db="EMBL/GenBank/DDBJ databases">
        <title>Deep-cultivation of Planctomycetes and their phenomic and genomic characterization uncovers novel biology.</title>
        <authorList>
            <person name="Wiegand S."/>
            <person name="Jogler M."/>
            <person name="Boedeker C."/>
            <person name="Pinto D."/>
            <person name="Vollmers J."/>
            <person name="Rivas-Marin E."/>
            <person name="Kohn T."/>
            <person name="Peeters S.H."/>
            <person name="Heuer A."/>
            <person name="Rast P."/>
            <person name="Oberbeckmann S."/>
            <person name="Bunk B."/>
            <person name="Jeske O."/>
            <person name="Meyerdierks A."/>
            <person name="Storesund J.E."/>
            <person name="Kallscheuer N."/>
            <person name="Luecker S."/>
            <person name="Lage O.M."/>
            <person name="Pohl T."/>
            <person name="Merkel B.J."/>
            <person name="Hornburger P."/>
            <person name="Mueller R.-W."/>
            <person name="Bruemmer F."/>
            <person name="Labrenz M."/>
            <person name="Spormann A.M."/>
            <person name="Op den Camp H."/>
            <person name="Overmann J."/>
            <person name="Amann R."/>
            <person name="Jetten M.S.M."/>
            <person name="Mascher T."/>
            <person name="Medema M.H."/>
            <person name="Devos D.P."/>
            <person name="Kaster A.-K."/>
            <person name="Ovreas L."/>
            <person name="Rohde M."/>
            <person name="Galperin M.Y."/>
            <person name="Jogler C."/>
        </authorList>
    </citation>
    <scope>NUCLEOTIDE SEQUENCE [LARGE SCALE GENOMIC DNA]</scope>
    <source>
        <strain evidence="5 6">Pan181</strain>
    </source>
</reference>
<dbReference type="InterPro" id="IPR000524">
    <property type="entry name" value="Tscrpt_reg_HTH_GntR"/>
</dbReference>
<dbReference type="InterPro" id="IPR036390">
    <property type="entry name" value="WH_DNA-bd_sf"/>
</dbReference>
<protein>
    <submittedName>
        <fullName evidence="5">Bacterial regulatory protein, gntR family</fullName>
    </submittedName>
</protein>
<dbReference type="AlphaFoldDB" id="A0A518AMS5"/>
<keyword evidence="6" id="KW-1185">Reference proteome</keyword>
<sequence length="362" mass="40063">MAKRAVSITPQIADLAELLIEDIKSRQLQPGDRYFSTAEASEFLTVSTSAANRALQLLARRQIISRQQRRGAFILTTPDTTEHLLLHRVHFLVHPLYLRTEGVGNDHILLGMQSELPGVHVQISFLPQGDEVGLVQQLISQALGADTTDGFVLVRASCETQRLVSGSGLPAVVHGSVYPGIRGLARLDRDMWDTGKILTNWLLEQGHKRFAYFVRQIIYPGDHSTLDAISAELAGEGFTTDRLTMRGLPSDIHASIAEIKTVLDTPDPPTAIICRTRRMAEAVDEAIKQLGLERGKFDITFCDYFARDKEEERYAFAKPVASDEEIGHHLAKLLLAQTQNSIEEPECVEVPVVLQVPGRLGS</sequence>
<dbReference type="SMART" id="SM00345">
    <property type="entry name" value="HTH_GNTR"/>
    <property type="match status" value="1"/>
</dbReference>
<dbReference type="PANTHER" id="PTHR30146">
    <property type="entry name" value="LACI-RELATED TRANSCRIPTIONAL REPRESSOR"/>
    <property type="match status" value="1"/>
</dbReference>
<dbReference type="Pfam" id="PF00392">
    <property type="entry name" value="GntR"/>
    <property type="match status" value="1"/>
</dbReference>
<dbReference type="SUPFAM" id="SSF53822">
    <property type="entry name" value="Periplasmic binding protein-like I"/>
    <property type="match status" value="1"/>
</dbReference>
<gene>
    <name evidence="5" type="ORF">Pan181_22300</name>
</gene>
<dbReference type="SUPFAM" id="SSF46785">
    <property type="entry name" value="Winged helix' DNA-binding domain"/>
    <property type="match status" value="1"/>
</dbReference>
<evidence type="ECO:0000256" key="3">
    <source>
        <dbReference type="ARBA" id="ARBA00023163"/>
    </source>
</evidence>
<keyword evidence="3" id="KW-0804">Transcription</keyword>
<dbReference type="PANTHER" id="PTHR30146:SF109">
    <property type="entry name" value="HTH-TYPE TRANSCRIPTIONAL REGULATOR GALS"/>
    <property type="match status" value="1"/>
</dbReference>
<evidence type="ECO:0000259" key="4">
    <source>
        <dbReference type="PROSITE" id="PS50949"/>
    </source>
</evidence>
<dbReference type="Gene3D" id="3.40.50.2300">
    <property type="match status" value="2"/>
</dbReference>
<organism evidence="5 6">
    <name type="scientific">Aeoliella mucimassa</name>
    <dbReference type="NCBI Taxonomy" id="2527972"/>
    <lineage>
        <taxon>Bacteria</taxon>
        <taxon>Pseudomonadati</taxon>
        <taxon>Planctomycetota</taxon>
        <taxon>Planctomycetia</taxon>
        <taxon>Pirellulales</taxon>
        <taxon>Lacipirellulaceae</taxon>
        <taxon>Aeoliella</taxon>
    </lineage>
</organism>
<dbReference type="KEGG" id="amuc:Pan181_22300"/>
<name>A0A518AMS5_9BACT</name>
<dbReference type="GO" id="GO:0003700">
    <property type="term" value="F:DNA-binding transcription factor activity"/>
    <property type="evidence" value="ECO:0007669"/>
    <property type="project" value="InterPro"/>
</dbReference>
<dbReference type="RefSeq" id="WP_197529149.1">
    <property type="nucleotide sequence ID" value="NZ_CP036278.1"/>
</dbReference>
<feature type="domain" description="HTH gntR-type" evidence="4">
    <location>
        <begin position="9"/>
        <end position="77"/>
    </location>
</feature>
<evidence type="ECO:0000313" key="5">
    <source>
        <dbReference type="EMBL" id="QDU56028.1"/>
    </source>
</evidence>
<keyword evidence="1" id="KW-0805">Transcription regulation</keyword>
<dbReference type="InterPro" id="IPR028082">
    <property type="entry name" value="Peripla_BP_I"/>
</dbReference>
<dbReference type="EMBL" id="CP036278">
    <property type="protein sequence ID" value="QDU56028.1"/>
    <property type="molecule type" value="Genomic_DNA"/>
</dbReference>
<accession>A0A518AMS5</accession>
<evidence type="ECO:0000256" key="2">
    <source>
        <dbReference type="ARBA" id="ARBA00023125"/>
    </source>
</evidence>
<dbReference type="GO" id="GO:0000976">
    <property type="term" value="F:transcription cis-regulatory region binding"/>
    <property type="evidence" value="ECO:0007669"/>
    <property type="project" value="TreeGrafter"/>
</dbReference>
<dbReference type="PROSITE" id="PS50949">
    <property type="entry name" value="HTH_GNTR"/>
    <property type="match status" value="1"/>
</dbReference>
<evidence type="ECO:0000256" key="1">
    <source>
        <dbReference type="ARBA" id="ARBA00023015"/>
    </source>
</evidence>
<proteinExistence type="predicted"/>
<evidence type="ECO:0000313" key="6">
    <source>
        <dbReference type="Proteomes" id="UP000315750"/>
    </source>
</evidence>
<dbReference type="InterPro" id="IPR036388">
    <property type="entry name" value="WH-like_DNA-bd_sf"/>
</dbReference>
<keyword evidence="2" id="KW-0238">DNA-binding</keyword>
<dbReference type="Gene3D" id="1.10.10.10">
    <property type="entry name" value="Winged helix-like DNA-binding domain superfamily/Winged helix DNA-binding domain"/>
    <property type="match status" value="1"/>
</dbReference>